<feature type="transmembrane region" description="Helical" evidence="5">
    <location>
        <begin position="14"/>
        <end position="36"/>
    </location>
</feature>
<dbReference type="GO" id="GO:0005886">
    <property type="term" value="C:plasma membrane"/>
    <property type="evidence" value="ECO:0007669"/>
    <property type="project" value="UniProtKB-SubCell"/>
</dbReference>
<protein>
    <submittedName>
        <fullName evidence="6">Peptidyl-prolyl cis-trans isomerase ppiD</fullName>
    </submittedName>
</protein>
<dbReference type="KEGG" id="nti:DNFV4_01306"/>
<dbReference type="Gene3D" id="1.10.4030.10">
    <property type="entry name" value="Porin chaperone SurA, peptide-binding domain"/>
    <property type="match status" value="1"/>
</dbReference>
<dbReference type="RefSeq" id="WP_289267844.1">
    <property type="nucleotide sequence ID" value="NZ_OX365700.1"/>
</dbReference>
<keyword evidence="2" id="KW-1003">Cell membrane</keyword>
<organism evidence="6 7">
    <name type="scientific">Nitrospira tepida</name>
    <dbReference type="NCBI Taxonomy" id="2973512"/>
    <lineage>
        <taxon>Bacteria</taxon>
        <taxon>Pseudomonadati</taxon>
        <taxon>Nitrospirota</taxon>
        <taxon>Nitrospiria</taxon>
        <taxon>Nitrospirales</taxon>
        <taxon>Nitrospiraceae</taxon>
        <taxon>Nitrospira</taxon>
    </lineage>
</organism>
<comment type="subcellular location">
    <subcellularLocation>
        <location evidence="1">Cell membrane</location>
    </subcellularLocation>
</comment>
<dbReference type="SUPFAM" id="SSF109998">
    <property type="entry name" value="Triger factor/SurA peptide-binding domain-like"/>
    <property type="match status" value="1"/>
</dbReference>
<sequence length="231" mass="26609">MIKLLREVSHDHPWILKTIMGVLAVAFIITMGWWGFSEQASNEIAMVGDQKIPLDEFRRGYENAYRFYRDNLQGEVKEETIKQMVLDQLIDTRLWLQVARDLNLTVTPEDLREYIVSRPDFQRDGKFDPDLYRRILAANRLTPATFEAMQTTELLANKARTLVRDSVALTPEEISEAHSLAARQPQGEAGKGSNKDTIFQDFLFQKQQRAMVAYGQALKSKIPVKIHKELL</sequence>
<evidence type="ECO:0000313" key="6">
    <source>
        <dbReference type="EMBL" id="CAI4030874.1"/>
    </source>
</evidence>
<name>A0AA86T2R0_9BACT</name>
<dbReference type="GO" id="GO:0016853">
    <property type="term" value="F:isomerase activity"/>
    <property type="evidence" value="ECO:0007669"/>
    <property type="project" value="UniProtKB-KW"/>
</dbReference>
<evidence type="ECO:0000256" key="1">
    <source>
        <dbReference type="ARBA" id="ARBA00004236"/>
    </source>
</evidence>
<gene>
    <name evidence="6" type="ORF">DNFV4_01306</name>
</gene>
<keyword evidence="7" id="KW-1185">Reference proteome</keyword>
<keyword evidence="6" id="KW-0413">Isomerase</keyword>
<keyword evidence="4" id="KW-0143">Chaperone</keyword>
<evidence type="ECO:0000256" key="4">
    <source>
        <dbReference type="ARBA" id="ARBA00023186"/>
    </source>
</evidence>
<dbReference type="InterPro" id="IPR052029">
    <property type="entry name" value="PpiD_chaperone"/>
</dbReference>
<evidence type="ECO:0000313" key="7">
    <source>
        <dbReference type="Proteomes" id="UP001179121"/>
    </source>
</evidence>
<reference evidence="6" key="1">
    <citation type="submission" date="2022-10" db="EMBL/GenBank/DDBJ databases">
        <authorList>
            <person name="Koch H."/>
        </authorList>
    </citation>
    <scope>NUCLEOTIDE SEQUENCE</scope>
    <source>
        <strain evidence="6">DNF</strain>
    </source>
</reference>
<keyword evidence="3 5" id="KW-0472">Membrane</keyword>
<evidence type="ECO:0000256" key="2">
    <source>
        <dbReference type="ARBA" id="ARBA00022475"/>
    </source>
</evidence>
<keyword evidence="5" id="KW-0812">Transmembrane</keyword>
<keyword evidence="5" id="KW-1133">Transmembrane helix</keyword>
<evidence type="ECO:0000256" key="3">
    <source>
        <dbReference type="ARBA" id="ARBA00023136"/>
    </source>
</evidence>
<dbReference type="EMBL" id="OX365700">
    <property type="protein sequence ID" value="CAI4030874.1"/>
    <property type="molecule type" value="Genomic_DNA"/>
</dbReference>
<proteinExistence type="predicted"/>
<evidence type="ECO:0000256" key="5">
    <source>
        <dbReference type="SAM" id="Phobius"/>
    </source>
</evidence>
<dbReference type="Pfam" id="PF13624">
    <property type="entry name" value="SurA_N_3"/>
    <property type="match status" value="1"/>
</dbReference>
<dbReference type="AlphaFoldDB" id="A0AA86T2R0"/>
<dbReference type="Proteomes" id="UP001179121">
    <property type="component" value="Chromosome"/>
</dbReference>
<dbReference type="InterPro" id="IPR027304">
    <property type="entry name" value="Trigger_fact/SurA_dom_sf"/>
</dbReference>
<accession>A0AA86T2R0</accession>
<dbReference type="PANTHER" id="PTHR47529">
    <property type="entry name" value="PEPTIDYL-PROLYL CIS-TRANS ISOMERASE D"/>
    <property type="match status" value="1"/>
</dbReference>
<dbReference type="PANTHER" id="PTHR47529:SF1">
    <property type="entry name" value="PERIPLASMIC CHAPERONE PPID"/>
    <property type="match status" value="1"/>
</dbReference>